<gene>
    <name evidence="2" type="ordered locus">ROP_54320</name>
</gene>
<evidence type="ECO:0000313" key="2">
    <source>
        <dbReference type="EMBL" id="BAH53679.1"/>
    </source>
</evidence>
<dbReference type="HOGENOM" id="CLU_1151125_0_0_11"/>
<dbReference type="AlphaFoldDB" id="C1AWA6"/>
<dbReference type="OrthoDB" id="5193470at2"/>
<dbReference type="PATRIC" id="fig|632772.20.peg.5672"/>
<feature type="compositionally biased region" description="Basic and acidic residues" evidence="1">
    <location>
        <begin position="163"/>
        <end position="173"/>
    </location>
</feature>
<name>C1AWA6_RHOOB</name>
<dbReference type="EMBL" id="AP011115">
    <property type="protein sequence ID" value="BAH53679.1"/>
    <property type="molecule type" value="Genomic_DNA"/>
</dbReference>
<feature type="compositionally biased region" description="Basic residues" evidence="1">
    <location>
        <begin position="231"/>
        <end position="241"/>
    </location>
</feature>
<dbReference type="KEGG" id="rop:ROP_54320"/>
<reference evidence="2 3" key="1">
    <citation type="submission" date="2009-03" db="EMBL/GenBank/DDBJ databases">
        <title>Comparison of the complete genome sequences of Rhodococcus erythropolis PR4 and Rhodococcus opacus B4.</title>
        <authorList>
            <person name="Takarada H."/>
            <person name="Sekine M."/>
            <person name="Hosoyama A."/>
            <person name="Yamada R."/>
            <person name="Fujisawa T."/>
            <person name="Omata S."/>
            <person name="Shimizu A."/>
            <person name="Tsukatani N."/>
            <person name="Tanikawa S."/>
            <person name="Fujita N."/>
            <person name="Harayama S."/>
        </authorList>
    </citation>
    <scope>NUCLEOTIDE SEQUENCE [LARGE SCALE GENOMIC DNA]</scope>
    <source>
        <strain evidence="2 3">B4</strain>
    </source>
</reference>
<dbReference type="Proteomes" id="UP000002212">
    <property type="component" value="Chromosome"/>
</dbReference>
<sequence length="241" mass="25453">MKGQNICKNHGGAAPQARRKAAERILLAQDLAAAKLVELMNDPNVPPGVQRMAAADLLDRGGNVAAHVLAIPGVSGGDKPWEVLFESILGGSRAESRAQRGILDREPPKWLTDEIAAAEIVDAEVVAEGVSPACEACGAQFPTELPDWLDAYPQLCRPCREERGLPDPGRDGRSYPAGAVPQGQSDPASGAQGGQAPQAGSNHPKRNGQSPTADLSGNGLVTMEEALGQLHRSKRSRRQRK</sequence>
<evidence type="ECO:0000256" key="1">
    <source>
        <dbReference type="SAM" id="MobiDB-lite"/>
    </source>
</evidence>
<feature type="region of interest" description="Disordered" evidence="1">
    <location>
        <begin position="163"/>
        <end position="241"/>
    </location>
</feature>
<proteinExistence type="predicted"/>
<protein>
    <submittedName>
        <fullName evidence="2">Uncharacterized protein</fullName>
    </submittedName>
</protein>
<evidence type="ECO:0000313" key="3">
    <source>
        <dbReference type="Proteomes" id="UP000002212"/>
    </source>
</evidence>
<feature type="compositionally biased region" description="Low complexity" evidence="1">
    <location>
        <begin position="182"/>
        <end position="201"/>
    </location>
</feature>
<organism evidence="2 3">
    <name type="scientific">Rhodococcus opacus (strain B4)</name>
    <dbReference type="NCBI Taxonomy" id="632772"/>
    <lineage>
        <taxon>Bacteria</taxon>
        <taxon>Bacillati</taxon>
        <taxon>Actinomycetota</taxon>
        <taxon>Actinomycetes</taxon>
        <taxon>Mycobacteriales</taxon>
        <taxon>Nocardiaceae</taxon>
        <taxon>Rhodococcus</taxon>
    </lineage>
</organism>
<accession>C1AWA6</accession>